<gene>
    <name evidence="4" type="ORF">B0T17DRAFT_593081</name>
</gene>
<feature type="region of interest" description="Disordered" evidence="2">
    <location>
        <begin position="69"/>
        <end position="104"/>
    </location>
</feature>
<accession>A0AA39TUE0</accession>
<name>A0AA39TUE0_9PEZI</name>
<reference evidence="4" key="1">
    <citation type="submission" date="2023-06" db="EMBL/GenBank/DDBJ databases">
        <title>Genome-scale phylogeny and comparative genomics of the fungal order Sordariales.</title>
        <authorList>
            <consortium name="Lawrence Berkeley National Laboratory"/>
            <person name="Hensen N."/>
            <person name="Bonometti L."/>
            <person name="Westerberg I."/>
            <person name="Brannstrom I.O."/>
            <person name="Guillou S."/>
            <person name="Cros-Aarteil S."/>
            <person name="Calhoun S."/>
            <person name="Haridas S."/>
            <person name="Kuo A."/>
            <person name="Mondo S."/>
            <person name="Pangilinan J."/>
            <person name="Riley R."/>
            <person name="LaButti K."/>
            <person name="Andreopoulos B."/>
            <person name="Lipzen A."/>
            <person name="Chen C."/>
            <person name="Yanf M."/>
            <person name="Daum C."/>
            <person name="Ng V."/>
            <person name="Clum A."/>
            <person name="Steindorff A."/>
            <person name="Ohm R."/>
            <person name="Martin F."/>
            <person name="Silar P."/>
            <person name="Natvig D."/>
            <person name="Lalanne C."/>
            <person name="Gautier V."/>
            <person name="Ament-velasquez S.L."/>
            <person name="Kruys A."/>
            <person name="Hutchinson M.I."/>
            <person name="Powell A.J."/>
            <person name="Barry K."/>
            <person name="Miller A.N."/>
            <person name="Grigoriev I.V."/>
            <person name="Debuchy R."/>
            <person name="Gladieux P."/>
            <person name="Thoren M.H."/>
            <person name="Johannesson H."/>
        </authorList>
    </citation>
    <scope>NUCLEOTIDE SEQUENCE</scope>
    <source>
        <strain evidence="4">SMH3391-2</strain>
    </source>
</reference>
<proteinExistence type="predicted"/>
<comment type="caution">
    <text evidence="4">The sequence shown here is derived from an EMBL/GenBank/DDBJ whole genome shotgun (WGS) entry which is preliminary data.</text>
</comment>
<dbReference type="GO" id="GO:0008270">
    <property type="term" value="F:zinc ion binding"/>
    <property type="evidence" value="ECO:0007669"/>
    <property type="project" value="InterPro"/>
</dbReference>
<dbReference type="PANTHER" id="PTHR38791">
    <property type="entry name" value="ZN(II)2CYS6 TRANSCRIPTION FACTOR (EUROFUNG)-RELATED-RELATED"/>
    <property type="match status" value="1"/>
</dbReference>
<dbReference type="InterPro" id="IPR036864">
    <property type="entry name" value="Zn2-C6_fun-type_DNA-bd_sf"/>
</dbReference>
<feature type="domain" description="Zn(2)-C6 fungal-type" evidence="3">
    <location>
        <begin position="10"/>
        <end position="38"/>
    </location>
</feature>
<dbReference type="SUPFAM" id="SSF57701">
    <property type="entry name" value="Zn2/Cys6 DNA-binding domain"/>
    <property type="match status" value="1"/>
</dbReference>
<dbReference type="GO" id="GO:0000981">
    <property type="term" value="F:DNA-binding transcription factor activity, RNA polymerase II-specific"/>
    <property type="evidence" value="ECO:0007669"/>
    <property type="project" value="InterPro"/>
</dbReference>
<dbReference type="PROSITE" id="PS50048">
    <property type="entry name" value="ZN2_CY6_FUNGAL_2"/>
    <property type="match status" value="1"/>
</dbReference>
<dbReference type="Proteomes" id="UP001174934">
    <property type="component" value="Unassembled WGS sequence"/>
</dbReference>
<dbReference type="InterPro" id="IPR021858">
    <property type="entry name" value="Fun_TF"/>
</dbReference>
<dbReference type="Pfam" id="PF00172">
    <property type="entry name" value="Zn_clus"/>
    <property type="match status" value="1"/>
</dbReference>
<dbReference type="Gene3D" id="4.10.240.10">
    <property type="entry name" value="Zn(2)-C6 fungal-type DNA-binding domain"/>
    <property type="match status" value="1"/>
</dbReference>
<protein>
    <recommendedName>
        <fullName evidence="3">Zn(2)-C6 fungal-type domain-containing protein</fullName>
    </recommendedName>
</protein>
<dbReference type="PANTHER" id="PTHR38791:SF13">
    <property type="entry name" value="ZN(2)-C6 FUNGAL-TYPE DOMAIN-CONTAINING PROTEIN"/>
    <property type="match status" value="1"/>
</dbReference>
<keyword evidence="5" id="KW-1185">Reference proteome</keyword>
<dbReference type="InterPro" id="IPR001138">
    <property type="entry name" value="Zn2Cys6_DnaBD"/>
</dbReference>
<evidence type="ECO:0000313" key="4">
    <source>
        <dbReference type="EMBL" id="KAK0612797.1"/>
    </source>
</evidence>
<evidence type="ECO:0000313" key="5">
    <source>
        <dbReference type="Proteomes" id="UP001174934"/>
    </source>
</evidence>
<keyword evidence="1" id="KW-0539">Nucleus</keyword>
<sequence>MVYGGKPSRGCRTCRTRRIKCDEGKPTCKRCEKSKRECGGYRPEFEIVHRDQTRSTERRVRKAIGWEDESLLPSTPPHSELQLLTPGSSSQRRKSSSASSSPSPVLTVPIAQRAACHFASNFILVSLGPSSHGFLEYLVPLIDSQPPGSALRFAFNACAFASFGNRMTADGVDIEKMALKEHTLALGRTHWALGNQATATQDATLAAVLLLGLYESITAKKEYRMLAWRTHIEGAVQIIKSRGREQMRQTKTGTLLFNAVRHQLLSRTLSSGTAPPLGVEWWMNGGDTDSLQAKSQGFALKASELRAEASRLMATSDRGPDSVEMLLEMARRTPEGGSWGDVAVFPGRVDVYPDFVTASTWNISRIVRLLLACLNIEIAAWLASPVDYRTTAEYATSKRICEDIIPDIIASVPYHLGWHTRRKEVFESSSPERSGFACGDDAPLKALPALFILWSLTMVKNHDMTRDDQRAWAKGRLRFVDEKAGLKYARMVNELQVDLHYPSMFIRKDGFLKTPDPFTRSKTLPLTPPESAYDSGSSPGSSLG</sequence>
<dbReference type="Pfam" id="PF11951">
    <property type="entry name" value="Fungal_trans_2"/>
    <property type="match status" value="1"/>
</dbReference>
<dbReference type="EMBL" id="JAULSR010000008">
    <property type="protein sequence ID" value="KAK0612797.1"/>
    <property type="molecule type" value="Genomic_DNA"/>
</dbReference>
<dbReference type="SMART" id="SM00066">
    <property type="entry name" value="GAL4"/>
    <property type="match status" value="1"/>
</dbReference>
<evidence type="ECO:0000256" key="2">
    <source>
        <dbReference type="SAM" id="MobiDB-lite"/>
    </source>
</evidence>
<feature type="region of interest" description="Disordered" evidence="2">
    <location>
        <begin position="519"/>
        <end position="544"/>
    </location>
</feature>
<evidence type="ECO:0000256" key="1">
    <source>
        <dbReference type="ARBA" id="ARBA00023242"/>
    </source>
</evidence>
<dbReference type="AlphaFoldDB" id="A0AA39TUE0"/>
<dbReference type="PROSITE" id="PS00463">
    <property type="entry name" value="ZN2_CY6_FUNGAL_1"/>
    <property type="match status" value="1"/>
</dbReference>
<feature type="compositionally biased region" description="Low complexity" evidence="2">
    <location>
        <begin position="535"/>
        <end position="544"/>
    </location>
</feature>
<dbReference type="InterPro" id="IPR053175">
    <property type="entry name" value="DHMBA_Reg_Transcription_Factor"/>
</dbReference>
<organism evidence="4 5">
    <name type="scientific">Bombardia bombarda</name>
    <dbReference type="NCBI Taxonomy" id="252184"/>
    <lineage>
        <taxon>Eukaryota</taxon>
        <taxon>Fungi</taxon>
        <taxon>Dikarya</taxon>
        <taxon>Ascomycota</taxon>
        <taxon>Pezizomycotina</taxon>
        <taxon>Sordariomycetes</taxon>
        <taxon>Sordariomycetidae</taxon>
        <taxon>Sordariales</taxon>
        <taxon>Lasiosphaeriaceae</taxon>
        <taxon>Bombardia</taxon>
    </lineage>
</organism>
<evidence type="ECO:0000259" key="3">
    <source>
        <dbReference type="PROSITE" id="PS50048"/>
    </source>
</evidence>
<dbReference type="CDD" id="cd00067">
    <property type="entry name" value="GAL4"/>
    <property type="match status" value="1"/>
</dbReference>